<protein>
    <recommendedName>
        <fullName evidence="9">Endoribonuclease YbeY</fullName>
        <ecNumber evidence="9">3.1.-.-</ecNumber>
    </recommendedName>
</protein>
<dbReference type="RefSeq" id="WP_008054319.1">
    <property type="nucleotide sequence ID" value="NZ_FO818640.1"/>
</dbReference>
<name>A0A9P1KCQ0_9CYAN</name>
<dbReference type="AlphaFoldDB" id="A0A9P1KCQ0"/>
<keyword evidence="2 9" id="KW-0690">Ribosome biogenesis</keyword>
<evidence type="ECO:0000313" key="10">
    <source>
        <dbReference type="EMBL" id="CDM93667.1"/>
    </source>
</evidence>
<comment type="similarity">
    <text evidence="1 9">Belongs to the endoribonuclease YbeY family.</text>
</comment>
<dbReference type="InterPro" id="IPR020549">
    <property type="entry name" value="YbeY_CS"/>
</dbReference>
<organism evidence="10 11">
    <name type="scientific">Limnospira indica PCC 8005</name>
    <dbReference type="NCBI Taxonomy" id="376219"/>
    <lineage>
        <taxon>Bacteria</taxon>
        <taxon>Bacillati</taxon>
        <taxon>Cyanobacteriota</taxon>
        <taxon>Cyanophyceae</taxon>
        <taxon>Oscillatoriophycideae</taxon>
        <taxon>Oscillatoriales</taxon>
        <taxon>Sirenicapillariaceae</taxon>
        <taxon>Limnospira</taxon>
    </lineage>
</organism>
<sequence length="193" mass="22065">MLLGGEKVQLEVNIEDNFWWGKEGESLRLGELAEKAIAPETWESWFCQWLQQLDPYLPPAKGYELSLRLTDDREIQEFNAQYRQLDEATDVLSFAALETSLVMPAEHLSLHPCYLGDIIISVETAFRQAQQAGHNLTTELAWLTSHGLLHLLGWDHPDDRSLTRMLDQQKALLQTVNLQIGSGYAWESEENLN</sequence>
<evidence type="ECO:0000256" key="9">
    <source>
        <dbReference type="HAMAP-Rule" id="MF_00009"/>
    </source>
</evidence>
<keyword evidence="5 9" id="KW-0479">Metal-binding</keyword>
<evidence type="ECO:0000313" key="11">
    <source>
        <dbReference type="Proteomes" id="UP000032946"/>
    </source>
</evidence>
<dbReference type="GO" id="GO:0006364">
    <property type="term" value="P:rRNA processing"/>
    <property type="evidence" value="ECO:0007669"/>
    <property type="project" value="UniProtKB-UniRule"/>
</dbReference>
<keyword evidence="8 9" id="KW-0862">Zinc</keyword>
<feature type="binding site" evidence="9">
    <location>
        <position position="156"/>
    </location>
    <ligand>
        <name>Zn(2+)</name>
        <dbReference type="ChEBI" id="CHEBI:29105"/>
        <note>catalytic</note>
    </ligand>
</feature>
<dbReference type="GO" id="GO:0004222">
    <property type="term" value="F:metalloendopeptidase activity"/>
    <property type="evidence" value="ECO:0007669"/>
    <property type="project" value="InterPro"/>
</dbReference>
<keyword evidence="7 9" id="KW-0378">Hydrolase</keyword>
<dbReference type="Gene3D" id="3.40.390.30">
    <property type="entry name" value="Metalloproteases ('zincins'), catalytic domain"/>
    <property type="match status" value="1"/>
</dbReference>
<evidence type="ECO:0000256" key="2">
    <source>
        <dbReference type="ARBA" id="ARBA00022517"/>
    </source>
</evidence>
<dbReference type="Proteomes" id="UP000032946">
    <property type="component" value="Chromosome"/>
</dbReference>
<dbReference type="GO" id="GO:0004521">
    <property type="term" value="F:RNA endonuclease activity"/>
    <property type="evidence" value="ECO:0007669"/>
    <property type="project" value="UniProtKB-UniRule"/>
</dbReference>
<comment type="function">
    <text evidence="9">Single strand-specific metallo-endoribonuclease involved in late-stage 70S ribosome quality control and in maturation of the 3' terminus of the 16S rRNA.</text>
</comment>
<keyword evidence="6 9" id="KW-0255">Endonuclease</keyword>
<evidence type="ECO:0000256" key="8">
    <source>
        <dbReference type="ARBA" id="ARBA00022833"/>
    </source>
</evidence>
<keyword evidence="4 9" id="KW-0540">Nuclease</keyword>
<keyword evidence="10" id="KW-0482">Metalloprotease</keyword>
<dbReference type="GO" id="GO:0005737">
    <property type="term" value="C:cytoplasm"/>
    <property type="evidence" value="ECO:0007669"/>
    <property type="project" value="UniProtKB-SubCell"/>
</dbReference>
<dbReference type="EMBL" id="FO818640">
    <property type="protein sequence ID" value="CDM93667.1"/>
    <property type="molecule type" value="Genomic_DNA"/>
</dbReference>
<dbReference type="SUPFAM" id="SSF55486">
    <property type="entry name" value="Metalloproteases ('zincins'), catalytic domain"/>
    <property type="match status" value="1"/>
</dbReference>
<evidence type="ECO:0000256" key="7">
    <source>
        <dbReference type="ARBA" id="ARBA00022801"/>
    </source>
</evidence>
<dbReference type="InterPro" id="IPR002036">
    <property type="entry name" value="YbeY"/>
</dbReference>
<reference evidence="10 11" key="1">
    <citation type="submission" date="2014-02" db="EMBL/GenBank/DDBJ databases">
        <authorList>
            <person name="Genoscope - CEA"/>
        </authorList>
    </citation>
    <scope>NUCLEOTIDE SEQUENCE [LARGE SCALE GENOMIC DNA]</scope>
    <source>
        <strain evidence="10 11">PCC 8005</strain>
    </source>
</reference>
<evidence type="ECO:0000256" key="1">
    <source>
        <dbReference type="ARBA" id="ARBA00010875"/>
    </source>
</evidence>
<dbReference type="NCBIfam" id="TIGR00043">
    <property type="entry name" value="rRNA maturation RNase YbeY"/>
    <property type="match status" value="1"/>
</dbReference>
<keyword evidence="10" id="KW-0645">Protease</keyword>
<accession>A0A9P1KCQ0</accession>
<dbReference type="Pfam" id="PF02130">
    <property type="entry name" value="YbeY"/>
    <property type="match status" value="1"/>
</dbReference>
<evidence type="ECO:0000256" key="4">
    <source>
        <dbReference type="ARBA" id="ARBA00022722"/>
    </source>
</evidence>
<dbReference type="HAMAP" id="MF_00009">
    <property type="entry name" value="Endoribonucl_YbeY"/>
    <property type="match status" value="1"/>
</dbReference>
<dbReference type="PANTHER" id="PTHR46986:SF1">
    <property type="entry name" value="ENDORIBONUCLEASE YBEY, CHLOROPLASTIC"/>
    <property type="match status" value="1"/>
</dbReference>
<keyword evidence="9" id="KW-0963">Cytoplasm</keyword>
<comment type="subcellular location">
    <subcellularLocation>
        <location evidence="9">Cytoplasm</location>
    </subcellularLocation>
</comment>
<dbReference type="EC" id="3.1.-.-" evidence="9"/>
<gene>
    <name evidence="9" type="primary">ybeY</name>
    <name evidence="10" type="ORF">ARTHRO_11340</name>
</gene>
<dbReference type="PANTHER" id="PTHR46986">
    <property type="entry name" value="ENDORIBONUCLEASE YBEY, CHLOROPLASTIC"/>
    <property type="match status" value="1"/>
</dbReference>
<evidence type="ECO:0000256" key="5">
    <source>
        <dbReference type="ARBA" id="ARBA00022723"/>
    </source>
</evidence>
<evidence type="ECO:0000256" key="6">
    <source>
        <dbReference type="ARBA" id="ARBA00022759"/>
    </source>
</evidence>
<dbReference type="PROSITE" id="PS01306">
    <property type="entry name" value="UPF0054"/>
    <property type="match status" value="1"/>
</dbReference>
<feature type="binding site" evidence="9">
    <location>
        <position position="146"/>
    </location>
    <ligand>
        <name>Zn(2+)</name>
        <dbReference type="ChEBI" id="CHEBI:29105"/>
        <note>catalytic</note>
    </ligand>
</feature>
<comment type="cofactor">
    <cofactor evidence="9">
        <name>Zn(2+)</name>
        <dbReference type="ChEBI" id="CHEBI:29105"/>
    </cofactor>
    <text evidence="9">Binds 1 zinc ion.</text>
</comment>
<evidence type="ECO:0000256" key="3">
    <source>
        <dbReference type="ARBA" id="ARBA00022552"/>
    </source>
</evidence>
<dbReference type="InterPro" id="IPR023091">
    <property type="entry name" value="MetalPrtase_cat_dom_sf_prd"/>
</dbReference>
<keyword evidence="11" id="KW-1185">Reference proteome</keyword>
<keyword evidence="3 9" id="KW-0698">rRNA processing</keyword>
<feature type="binding site" evidence="9">
    <location>
        <position position="150"/>
    </location>
    <ligand>
        <name>Zn(2+)</name>
        <dbReference type="ChEBI" id="CHEBI:29105"/>
        <note>catalytic</note>
    </ligand>
</feature>
<proteinExistence type="inferred from homology"/>
<dbReference type="GO" id="GO:0008270">
    <property type="term" value="F:zinc ion binding"/>
    <property type="evidence" value="ECO:0007669"/>
    <property type="project" value="UniProtKB-UniRule"/>
</dbReference>